<keyword evidence="5 6" id="KW-0472">Membrane</keyword>
<feature type="transmembrane region" description="Helical" evidence="6">
    <location>
        <begin position="158"/>
        <end position="180"/>
    </location>
</feature>
<feature type="transmembrane region" description="Helical" evidence="6">
    <location>
        <begin position="192"/>
        <end position="211"/>
    </location>
</feature>
<protein>
    <submittedName>
        <fullName evidence="8">Cation diffusion facilitator family transporter</fullName>
    </submittedName>
</protein>
<comment type="caution">
    <text evidence="8">The sequence shown here is derived from an EMBL/GenBank/DDBJ whole genome shotgun (WGS) entry which is preliminary data.</text>
</comment>
<feature type="transmembrane region" description="Helical" evidence="6">
    <location>
        <begin position="113"/>
        <end position="137"/>
    </location>
</feature>
<evidence type="ECO:0000256" key="3">
    <source>
        <dbReference type="ARBA" id="ARBA00022692"/>
    </source>
</evidence>
<dbReference type="Pfam" id="PF01545">
    <property type="entry name" value="Cation_efflux"/>
    <property type="match status" value="1"/>
</dbReference>
<dbReference type="NCBIfam" id="TIGR01297">
    <property type="entry name" value="CDF"/>
    <property type="match status" value="1"/>
</dbReference>
<name>A0A5C7AX79_9BACT</name>
<reference evidence="8 9" key="1">
    <citation type="submission" date="2019-08" db="EMBL/GenBank/DDBJ databases">
        <title>Genomes sequence of Algoriphagus aquimarinus ACAM450.</title>
        <authorList>
            <person name="Bowman J.P."/>
        </authorList>
    </citation>
    <scope>NUCLEOTIDE SEQUENCE [LARGE SCALE GENOMIC DNA]</scope>
    <source>
        <strain evidence="8 9">ACAM 450</strain>
    </source>
</reference>
<dbReference type="InterPro" id="IPR036837">
    <property type="entry name" value="Cation_efflux_CTD_sf"/>
</dbReference>
<dbReference type="AlphaFoldDB" id="A0A5C7AX79"/>
<dbReference type="GO" id="GO:0008324">
    <property type="term" value="F:monoatomic cation transmembrane transporter activity"/>
    <property type="evidence" value="ECO:0007669"/>
    <property type="project" value="InterPro"/>
</dbReference>
<dbReference type="EMBL" id="VORW01000002">
    <property type="protein sequence ID" value="TXE13298.1"/>
    <property type="molecule type" value="Genomic_DNA"/>
</dbReference>
<organism evidence="8 9">
    <name type="scientific">Algoriphagus aquimarinus</name>
    <dbReference type="NCBI Taxonomy" id="237018"/>
    <lineage>
        <taxon>Bacteria</taxon>
        <taxon>Pseudomonadati</taxon>
        <taxon>Bacteroidota</taxon>
        <taxon>Cytophagia</taxon>
        <taxon>Cytophagales</taxon>
        <taxon>Cyclobacteriaceae</taxon>
        <taxon>Algoriphagus</taxon>
    </lineage>
</organism>
<dbReference type="GO" id="GO:0006829">
    <property type="term" value="P:zinc ion transport"/>
    <property type="evidence" value="ECO:0007669"/>
    <property type="project" value="InterPro"/>
</dbReference>
<evidence type="ECO:0000259" key="7">
    <source>
        <dbReference type="Pfam" id="PF01545"/>
    </source>
</evidence>
<evidence type="ECO:0000256" key="4">
    <source>
        <dbReference type="ARBA" id="ARBA00022989"/>
    </source>
</evidence>
<comment type="subcellular location">
    <subcellularLocation>
        <location evidence="1">Membrane</location>
        <topology evidence="1">Multi-pass membrane protein</topology>
    </subcellularLocation>
</comment>
<accession>A0A5C7AX79</accession>
<evidence type="ECO:0000256" key="1">
    <source>
        <dbReference type="ARBA" id="ARBA00004141"/>
    </source>
</evidence>
<feature type="domain" description="Cation efflux protein transmembrane" evidence="7">
    <location>
        <begin position="11"/>
        <end position="217"/>
    </location>
</feature>
<evidence type="ECO:0000256" key="6">
    <source>
        <dbReference type="SAM" id="Phobius"/>
    </source>
</evidence>
<sequence>MDTSGSKLPIYAAIAANLAIAVAKFIAASFSGSSAMISEGIHSLVDTGNGGLLLFGIHESKKPADDNHPFGHGKELYFWSLIVAILIFSIGGGMSLYKGISHIADPAPLTDPFWSYIVLGLAFLFEGSALFFALKNFKKQKGKNTYWKAIKLSKDPGSFAVILEDAGALVGLVIAATGLFLGHYFEDARYDAYASVLIGLLLAVIALILAIESKGLLIGEGANEEMSSSILKVVHADEAVDKAKKPLTMYFGPQNVFLAIDIRFKKNQSSLDIEKAVCRLEKDIRHFHPSVKRIFIETSSFTEQKNIE</sequence>
<dbReference type="PANTHER" id="PTHR13414:SF9">
    <property type="entry name" value="PROTON-COUPLED ZINC ANTIPORTER SLC30A9, MITOCHONDRIAL"/>
    <property type="match status" value="1"/>
</dbReference>
<evidence type="ECO:0000313" key="9">
    <source>
        <dbReference type="Proteomes" id="UP000321935"/>
    </source>
</evidence>
<feature type="transmembrane region" description="Helical" evidence="6">
    <location>
        <begin position="6"/>
        <end position="27"/>
    </location>
</feature>
<keyword evidence="4 6" id="KW-1133">Transmembrane helix</keyword>
<dbReference type="GO" id="GO:0016020">
    <property type="term" value="C:membrane"/>
    <property type="evidence" value="ECO:0007669"/>
    <property type="project" value="UniProtKB-SubCell"/>
</dbReference>
<keyword evidence="2" id="KW-0813">Transport</keyword>
<evidence type="ECO:0000256" key="2">
    <source>
        <dbReference type="ARBA" id="ARBA00022448"/>
    </source>
</evidence>
<dbReference type="PANTHER" id="PTHR13414">
    <property type="entry name" value="HUEL-CATION TRANSPORTER"/>
    <property type="match status" value="1"/>
</dbReference>
<dbReference type="InterPro" id="IPR002524">
    <property type="entry name" value="Cation_efflux"/>
</dbReference>
<dbReference type="Gene3D" id="1.20.1510.10">
    <property type="entry name" value="Cation efflux protein transmembrane domain"/>
    <property type="match status" value="1"/>
</dbReference>
<dbReference type="InterPro" id="IPR040177">
    <property type="entry name" value="SLC30A9"/>
</dbReference>
<dbReference type="SUPFAM" id="SSF160240">
    <property type="entry name" value="Cation efflux protein cytoplasmic domain-like"/>
    <property type="match status" value="1"/>
</dbReference>
<gene>
    <name evidence="8" type="ORF">ESV85_04785</name>
</gene>
<evidence type="ECO:0000313" key="8">
    <source>
        <dbReference type="EMBL" id="TXE13298.1"/>
    </source>
</evidence>
<keyword evidence="3 6" id="KW-0812">Transmembrane</keyword>
<dbReference type="InterPro" id="IPR058533">
    <property type="entry name" value="Cation_efflux_TM"/>
</dbReference>
<proteinExistence type="predicted"/>
<dbReference type="InterPro" id="IPR027469">
    <property type="entry name" value="Cation_efflux_TMD_sf"/>
</dbReference>
<dbReference type="RefSeq" id="WP_146915280.1">
    <property type="nucleotide sequence ID" value="NZ_VORW01000002.1"/>
</dbReference>
<evidence type="ECO:0000256" key="5">
    <source>
        <dbReference type="ARBA" id="ARBA00023136"/>
    </source>
</evidence>
<dbReference type="Proteomes" id="UP000321935">
    <property type="component" value="Unassembled WGS sequence"/>
</dbReference>
<dbReference type="OrthoDB" id="9806522at2"/>
<feature type="transmembrane region" description="Helical" evidence="6">
    <location>
        <begin position="76"/>
        <end position="97"/>
    </location>
</feature>
<dbReference type="SUPFAM" id="SSF161111">
    <property type="entry name" value="Cation efflux protein transmembrane domain-like"/>
    <property type="match status" value="1"/>
</dbReference>